<sequence length="166" mass="18393">MPGLYIALYRSSQSTIFHWAIVAAHTDDLSQPLKAYHIRMAGGPWERGQSTVNLLQTSDEFVCCVALPPLIAPLADAERVLAAQPIEQGATPLISYYKQWSCEQWALRAISELVAQNCLPAAPFHIPHPRWKDIVYVDVNMCAHRALTDKNAGQNVNGVPVFSLPM</sequence>
<accession>A0A1C7MCB7</accession>
<comment type="caution">
    <text evidence="1">The sequence shown here is derived from an EMBL/GenBank/DDBJ whole genome shotgun (WGS) entry which is preliminary data.</text>
</comment>
<dbReference type="Proteomes" id="UP000092993">
    <property type="component" value="Unassembled WGS sequence"/>
</dbReference>
<keyword evidence="2" id="KW-1185">Reference proteome</keyword>
<dbReference type="OMA" id="AHTIEPN"/>
<dbReference type="EMBL" id="LUGG01000006">
    <property type="protein sequence ID" value="OBZ74006.1"/>
    <property type="molecule type" value="Genomic_DNA"/>
</dbReference>
<organism evidence="1 2">
    <name type="scientific">Grifola frondosa</name>
    <name type="common">Maitake</name>
    <name type="synonym">Polyporus frondosus</name>
    <dbReference type="NCBI Taxonomy" id="5627"/>
    <lineage>
        <taxon>Eukaryota</taxon>
        <taxon>Fungi</taxon>
        <taxon>Dikarya</taxon>
        <taxon>Basidiomycota</taxon>
        <taxon>Agaricomycotina</taxon>
        <taxon>Agaricomycetes</taxon>
        <taxon>Polyporales</taxon>
        <taxon>Grifolaceae</taxon>
        <taxon>Grifola</taxon>
    </lineage>
</organism>
<evidence type="ECO:0000313" key="2">
    <source>
        <dbReference type="Proteomes" id="UP000092993"/>
    </source>
</evidence>
<protein>
    <submittedName>
        <fullName evidence="1">Uncharacterized protein</fullName>
    </submittedName>
</protein>
<gene>
    <name evidence="1" type="ORF">A0H81_06514</name>
</gene>
<evidence type="ECO:0000313" key="1">
    <source>
        <dbReference type="EMBL" id="OBZ74006.1"/>
    </source>
</evidence>
<dbReference type="AlphaFoldDB" id="A0A1C7MCB7"/>
<proteinExistence type="predicted"/>
<dbReference type="OrthoDB" id="2837160at2759"/>
<reference evidence="1 2" key="1">
    <citation type="submission" date="2016-03" db="EMBL/GenBank/DDBJ databases">
        <title>Whole genome sequencing of Grifola frondosa 9006-11.</title>
        <authorList>
            <person name="Min B."/>
            <person name="Park H."/>
            <person name="Kim J.-G."/>
            <person name="Cho H."/>
            <person name="Oh Y.-L."/>
            <person name="Kong W.-S."/>
            <person name="Choi I.-G."/>
        </authorList>
    </citation>
    <scope>NUCLEOTIDE SEQUENCE [LARGE SCALE GENOMIC DNA]</scope>
    <source>
        <strain evidence="1 2">9006-11</strain>
    </source>
</reference>
<name>A0A1C7MCB7_GRIFR</name>